<evidence type="ECO:0000313" key="2">
    <source>
        <dbReference type="Proteomes" id="UP001595987"/>
    </source>
</evidence>
<proteinExistence type="predicted"/>
<organism evidence="1 2">
    <name type="scientific">Lactococcus nasutitermitis</name>
    <dbReference type="NCBI Taxonomy" id="1652957"/>
    <lineage>
        <taxon>Bacteria</taxon>
        <taxon>Bacillati</taxon>
        <taxon>Bacillota</taxon>
        <taxon>Bacilli</taxon>
        <taxon>Lactobacillales</taxon>
        <taxon>Streptococcaceae</taxon>
        <taxon>Lactococcus</taxon>
    </lineage>
</organism>
<protein>
    <submittedName>
        <fullName evidence="1">Uncharacterized protein</fullName>
    </submittedName>
</protein>
<accession>A0ABV9JFN3</accession>
<dbReference type="Proteomes" id="UP001595987">
    <property type="component" value="Unassembled WGS sequence"/>
</dbReference>
<gene>
    <name evidence="1" type="ORF">ACFO26_07555</name>
</gene>
<reference evidence="2" key="1">
    <citation type="journal article" date="2019" name="Int. J. Syst. Evol. Microbiol.">
        <title>The Global Catalogue of Microorganisms (GCM) 10K type strain sequencing project: providing services to taxonomists for standard genome sequencing and annotation.</title>
        <authorList>
            <consortium name="The Broad Institute Genomics Platform"/>
            <consortium name="The Broad Institute Genome Sequencing Center for Infectious Disease"/>
            <person name="Wu L."/>
            <person name="Ma J."/>
        </authorList>
    </citation>
    <scope>NUCLEOTIDE SEQUENCE [LARGE SCALE GENOMIC DNA]</scope>
    <source>
        <strain evidence="2">CCUG 63287</strain>
    </source>
</reference>
<comment type="caution">
    <text evidence="1">The sequence shown here is derived from an EMBL/GenBank/DDBJ whole genome shotgun (WGS) entry which is preliminary data.</text>
</comment>
<evidence type="ECO:0000313" key="1">
    <source>
        <dbReference type="EMBL" id="MFC4652763.1"/>
    </source>
</evidence>
<name>A0ABV9JFN3_9LACT</name>
<dbReference type="RefSeq" id="WP_213533026.1">
    <property type="nucleotide sequence ID" value="NZ_BOVQ01000001.1"/>
</dbReference>
<keyword evidence="2" id="KW-1185">Reference proteome</keyword>
<sequence>MNTVLQIIESIGSVATVVTLWITLQRFKKDASEKESETLELAMNRFFSAADVRELLKIRDPNLAATEMDQLVSIVVLLYRLRDLNQKIRASVHYDEENADLKSRQDMVAELLSALSPERLNFLKSNYPDVAFLIDELHPDNAEAMETSTEIFDSSVKNVEVADRAENEPKRAETQKNWRGQRHALKAAEDVRQLFLDAGVSAERFERALWQNQILIVKLTGAEKNTLGDWRISPNRAQHIHFIVGLENVDTFHDLYAVDERRKFDILPSGRIAFRGEKLDVPAGRELTSLANWDATNPVLYYKVWALHQSDAFKGAVDYWKGLEQKSVND</sequence>
<dbReference type="EMBL" id="JBHSGD010000005">
    <property type="protein sequence ID" value="MFC4652763.1"/>
    <property type="molecule type" value="Genomic_DNA"/>
</dbReference>